<feature type="domain" description="Reverse transcriptase" evidence="1">
    <location>
        <begin position="1"/>
        <end position="61"/>
    </location>
</feature>
<organism evidence="2 3">
    <name type="scientific">Dreissena polymorpha</name>
    <name type="common">Zebra mussel</name>
    <name type="synonym">Mytilus polymorpha</name>
    <dbReference type="NCBI Taxonomy" id="45954"/>
    <lineage>
        <taxon>Eukaryota</taxon>
        <taxon>Metazoa</taxon>
        <taxon>Spiralia</taxon>
        <taxon>Lophotrochozoa</taxon>
        <taxon>Mollusca</taxon>
        <taxon>Bivalvia</taxon>
        <taxon>Autobranchia</taxon>
        <taxon>Heteroconchia</taxon>
        <taxon>Euheterodonta</taxon>
        <taxon>Imparidentia</taxon>
        <taxon>Neoheterodontei</taxon>
        <taxon>Myida</taxon>
        <taxon>Dreissenoidea</taxon>
        <taxon>Dreissenidae</taxon>
        <taxon>Dreissena</taxon>
    </lineage>
</organism>
<dbReference type="PROSITE" id="PS50878">
    <property type="entry name" value="RT_POL"/>
    <property type="match status" value="1"/>
</dbReference>
<dbReference type="EMBL" id="JAIWYP010000005">
    <property type="protein sequence ID" value="KAH3824951.1"/>
    <property type="molecule type" value="Genomic_DNA"/>
</dbReference>
<evidence type="ECO:0000313" key="2">
    <source>
        <dbReference type="EMBL" id="KAH3824951.1"/>
    </source>
</evidence>
<dbReference type="InterPro" id="IPR043502">
    <property type="entry name" value="DNA/RNA_pol_sf"/>
</dbReference>
<evidence type="ECO:0000313" key="3">
    <source>
        <dbReference type="Proteomes" id="UP000828390"/>
    </source>
</evidence>
<reference evidence="2" key="1">
    <citation type="journal article" date="2019" name="bioRxiv">
        <title>The Genome of the Zebra Mussel, Dreissena polymorpha: A Resource for Invasive Species Research.</title>
        <authorList>
            <person name="McCartney M.A."/>
            <person name="Auch B."/>
            <person name="Kono T."/>
            <person name="Mallez S."/>
            <person name="Zhang Y."/>
            <person name="Obille A."/>
            <person name="Becker A."/>
            <person name="Abrahante J.E."/>
            <person name="Garbe J."/>
            <person name="Badalamenti J.P."/>
            <person name="Herman A."/>
            <person name="Mangelson H."/>
            <person name="Liachko I."/>
            <person name="Sullivan S."/>
            <person name="Sone E.D."/>
            <person name="Koren S."/>
            <person name="Silverstein K.A.T."/>
            <person name="Beckman K.B."/>
            <person name="Gohl D.M."/>
        </authorList>
    </citation>
    <scope>NUCLEOTIDE SEQUENCE</scope>
    <source>
        <strain evidence="2">Duluth1</strain>
        <tissue evidence="2">Whole animal</tissue>
    </source>
</reference>
<evidence type="ECO:0000259" key="1">
    <source>
        <dbReference type="PROSITE" id="PS50878"/>
    </source>
</evidence>
<dbReference type="SUPFAM" id="SSF56672">
    <property type="entry name" value="DNA/RNA polymerases"/>
    <property type="match status" value="1"/>
</dbReference>
<name>A0A9D4H0R9_DREPO</name>
<proteinExistence type="predicted"/>
<protein>
    <recommendedName>
        <fullName evidence="1">Reverse transcriptase domain-containing protein</fullName>
    </recommendedName>
</protein>
<gene>
    <name evidence="2" type="ORF">DPMN_126811</name>
</gene>
<accession>A0A9D4H0R9</accession>
<reference evidence="2" key="2">
    <citation type="submission" date="2020-11" db="EMBL/GenBank/DDBJ databases">
        <authorList>
            <person name="McCartney M.A."/>
            <person name="Auch B."/>
            <person name="Kono T."/>
            <person name="Mallez S."/>
            <person name="Becker A."/>
            <person name="Gohl D.M."/>
            <person name="Silverstein K.A.T."/>
            <person name="Koren S."/>
            <person name="Bechman K.B."/>
            <person name="Herman A."/>
            <person name="Abrahante J.E."/>
            <person name="Garbe J."/>
        </authorList>
    </citation>
    <scope>NUCLEOTIDE SEQUENCE</scope>
    <source>
        <strain evidence="2">Duluth1</strain>
        <tissue evidence="2">Whole animal</tissue>
    </source>
</reference>
<dbReference type="Proteomes" id="UP000828390">
    <property type="component" value="Unassembled WGS sequence"/>
</dbReference>
<keyword evidence="3" id="KW-1185">Reference proteome</keyword>
<dbReference type="InterPro" id="IPR000477">
    <property type="entry name" value="RT_dom"/>
</dbReference>
<dbReference type="Gene3D" id="3.30.70.270">
    <property type="match status" value="1"/>
</dbReference>
<comment type="caution">
    <text evidence="2">The sequence shown here is derived from an EMBL/GenBank/DDBJ whole genome shotgun (WGS) entry which is preliminary data.</text>
</comment>
<sequence>MPFGLATAPLVFTKLMAAVGAHLRVQGILLLQYFDDWLLHQLDHQLLLRHLEFSWKELLSW</sequence>
<dbReference type="InterPro" id="IPR043128">
    <property type="entry name" value="Rev_trsase/Diguanyl_cyclase"/>
</dbReference>
<dbReference type="AlphaFoldDB" id="A0A9D4H0R9"/>